<dbReference type="InterPro" id="IPR001202">
    <property type="entry name" value="WW_dom"/>
</dbReference>
<dbReference type="SMART" id="SM00456">
    <property type="entry name" value="WW"/>
    <property type="match status" value="1"/>
</dbReference>
<dbReference type="Gene3D" id="2.30.29.30">
    <property type="entry name" value="Pleckstrin-homology domain (PH domain)/Phosphotyrosine-binding domain (PTB)"/>
    <property type="match status" value="1"/>
</dbReference>
<dbReference type="PROSITE" id="PS50020">
    <property type="entry name" value="WW_DOMAIN_2"/>
    <property type="match status" value="1"/>
</dbReference>
<dbReference type="GO" id="GO:0005096">
    <property type="term" value="F:GTPase activator activity"/>
    <property type="evidence" value="ECO:0007669"/>
    <property type="project" value="UniProtKB-KW"/>
</dbReference>
<feature type="region of interest" description="Disordered" evidence="2">
    <location>
        <begin position="210"/>
        <end position="298"/>
    </location>
</feature>
<feature type="region of interest" description="Disordered" evidence="2">
    <location>
        <begin position="1"/>
        <end position="58"/>
    </location>
</feature>
<dbReference type="EMBL" id="CAJHUB010000731">
    <property type="protein sequence ID" value="CAD7679507.1"/>
    <property type="molecule type" value="Genomic_DNA"/>
</dbReference>
<evidence type="ECO:0000256" key="2">
    <source>
        <dbReference type="SAM" id="MobiDB-lite"/>
    </source>
</evidence>
<reference evidence="4" key="1">
    <citation type="submission" date="2020-12" db="EMBL/GenBank/DDBJ databases">
        <authorList>
            <consortium name="Molecular Ecology Group"/>
        </authorList>
    </citation>
    <scope>NUCLEOTIDE SEQUENCE</scope>
    <source>
        <strain evidence="4">TBG_1078</strain>
    </source>
</reference>
<dbReference type="CDD" id="cd00201">
    <property type="entry name" value="WW"/>
    <property type="match status" value="1"/>
</dbReference>
<feature type="compositionally biased region" description="Basic and acidic residues" evidence="2">
    <location>
        <begin position="261"/>
        <end position="271"/>
    </location>
</feature>
<keyword evidence="5" id="KW-1185">Reference proteome</keyword>
<dbReference type="Proteomes" id="UP000645828">
    <property type="component" value="Unassembled WGS sequence"/>
</dbReference>
<dbReference type="SUPFAM" id="SSF50729">
    <property type="entry name" value="PH domain-like"/>
    <property type="match status" value="1"/>
</dbReference>
<dbReference type="InterPro" id="IPR050729">
    <property type="entry name" value="Rho-GAP"/>
</dbReference>
<dbReference type="GO" id="GO:0005737">
    <property type="term" value="C:cytoplasm"/>
    <property type="evidence" value="ECO:0007669"/>
    <property type="project" value="TreeGrafter"/>
</dbReference>
<organism evidence="4 5">
    <name type="scientific">Nyctereutes procyonoides</name>
    <name type="common">Raccoon dog</name>
    <name type="synonym">Canis procyonoides</name>
    <dbReference type="NCBI Taxonomy" id="34880"/>
    <lineage>
        <taxon>Eukaryota</taxon>
        <taxon>Metazoa</taxon>
        <taxon>Chordata</taxon>
        <taxon>Craniata</taxon>
        <taxon>Vertebrata</taxon>
        <taxon>Euteleostomi</taxon>
        <taxon>Mammalia</taxon>
        <taxon>Eutheria</taxon>
        <taxon>Laurasiatheria</taxon>
        <taxon>Carnivora</taxon>
        <taxon>Caniformia</taxon>
        <taxon>Canidae</taxon>
        <taxon>Nyctereutes</taxon>
    </lineage>
</organism>
<feature type="domain" description="WW" evidence="3">
    <location>
        <begin position="83"/>
        <end position="110"/>
    </location>
</feature>
<dbReference type="PANTHER" id="PTHR23176:SF104">
    <property type="entry name" value="RHO GTPASE-ACTIVATING PROTEIN 27"/>
    <property type="match status" value="1"/>
</dbReference>
<dbReference type="PANTHER" id="PTHR23176">
    <property type="entry name" value="RHO/RAC/CDC GTPASE-ACTIVATING PROTEIN"/>
    <property type="match status" value="1"/>
</dbReference>
<sequence>MWEKGRPLAPRVSVSLSCSLQPPTPETDYPESLTSYPEEDYSPVGSLSEPRPTSPLTAPPGWSCHVSPKGHTLYTNHYTQEQWVRLEDQHGQPYFYNPEDTSVQWELPQVPVLAPRSICKSNQDSETPAQACPPEEKIKTLDKAGVLHGTKTVDKGKRLRKKHWSASWTVLEGGVLTFFKDSKASAAGALPPKLCTPEYTVELRGASLSWAPKEKSSRKNVLEGALSSDRPATAPASNPPGSLGSRARMGKGHPRTSRGARPTERWAEGHLKSPRGNSPPRGNWSATRGSPFQGPRPSLAVLGTAGCGMQGLRPQSPRPPARPRPFTLHCWPNALKHTANPPKVLTDLGQKPIPSHISAANNKQTHLTPQETQVSFGPGFPGSGGSTQESLWETRMEAVDRGRWVSRHISHLPQLDLLRQVPSPPWDRG</sequence>
<feature type="compositionally biased region" description="Basic and acidic residues" evidence="2">
    <location>
        <begin position="212"/>
        <end position="221"/>
    </location>
</feature>
<evidence type="ECO:0000256" key="1">
    <source>
        <dbReference type="ARBA" id="ARBA00022468"/>
    </source>
</evidence>
<evidence type="ECO:0000313" key="5">
    <source>
        <dbReference type="Proteomes" id="UP000645828"/>
    </source>
</evidence>
<dbReference type="AlphaFoldDB" id="A0A811YWB9"/>
<gene>
    <name evidence="4" type="ORF">NYPRO_LOCUS12306</name>
</gene>
<comment type="caution">
    <text evidence="4">The sequence shown here is derived from an EMBL/GenBank/DDBJ whole genome shotgun (WGS) entry which is preliminary data.</text>
</comment>
<dbReference type="InterPro" id="IPR011993">
    <property type="entry name" value="PH-like_dom_sf"/>
</dbReference>
<evidence type="ECO:0000313" key="4">
    <source>
        <dbReference type="EMBL" id="CAD7679507.1"/>
    </source>
</evidence>
<dbReference type="SUPFAM" id="SSF51045">
    <property type="entry name" value="WW domain"/>
    <property type="match status" value="1"/>
</dbReference>
<evidence type="ECO:0000259" key="3">
    <source>
        <dbReference type="PROSITE" id="PS50020"/>
    </source>
</evidence>
<dbReference type="InterPro" id="IPR036020">
    <property type="entry name" value="WW_dom_sf"/>
</dbReference>
<accession>A0A811YWB9</accession>
<keyword evidence="1" id="KW-0343">GTPase activation</keyword>
<protein>
    <submittedName>
        <fullName evidence="4">(raccoon dog) hypothetical protein</fullName>
    </submittedName>
</protein>
<feature type="compositionally biased region" description="Basic residues" evidence="2">
    <location>
        <begin position="248"/>
        <end position="258"/>
    </location>
</feature>
<proteinExistence type="predicted"/>
<name>A0A811YWB9_NYCPR</name>